<dbReference type="GO" id="GO:0032259">
    <property type="term" value="P:methylation"/>
    <property type="evidence" value="ECO:0007669"/>
    <property type="project" value="UniProtKB-KW"/>
</dbReference>
<keyword evidence="2" id="KW-0489">Methyltransferase</keyword>
<dbReference type="Pfam" id="PF05724">
    <property type="entry name" value="TPMT"/>
    <property type="match status" value="1"/>
</dbReference>
<dbReference type="CDD" id="cd02440">
    <property type="entry name" value="AdoMet_MTases"/>
    <property type="match status" value="1"/>
</dbReference>
<evidence type="ECO:0000256" key="2">
    <source>
        <dbReference type="ARBA" id="ARBA00022603"/>
    </source>
</evidence>
<dbReference type="PANTHER" id="PTHR32183">
    <property type="match status" value="1"/>
</dbReference>
<evidence type="ECO:0000313" key="6">
    <source>
        <dbReference type="Proteomes" id="UP000465360"/>
    </source>
</evidence>
<dbReference type="Proteomes" id="UP000465360">
    <property type="component" value="Unassembled WGS sequence"/>
</dbReference>
<accession>A0A7I9YIH4</accession>
<evidence type="ECO:0000256" key="1">
    <source>
        <dbReference type="ARBA" id="ARBA00022553"/>
    </source>
</evidence>
<evidence type="ECO:0008006" key="7">
    <source>
        <dbReference type="Google" id="ProtNLM"/>
    </source>
</evidence>
<dbReference type="InterPro" id="IPR029063">
    <property type="entry name" value="SAM-dependent_MTases_sf"/>
</dbReference>
<proteinExistence type="predicted"/>
<reference evidence="5 6" key="1">
    <citation type="journal article" date="2019" name="Emerg. Microbes Infect.">
        <title>Comprehensive subspecies identification of 175 nontuberculous mycobacteria species based on 7547 genomic profiles.</title>
        <authorList>
            <person name="Matsumoto Y."/>
            <person name="Kinjo T."/>
            <person name="Motooka D."/>
            <person name="Nabeya D."/>
            <person name="Jung N."/>
            <person name="Uechi K."/>
            <person name="Horii T."/>
            <person name="Iida T."/>
            <person name="Fujita J."/>
            <person name="Nakamura S."/>
        </authorList>
    </citation>
    <scope>NUCLEOTIDE SEQUENCE [LARGE SCALE GENOMIC DNA]</scope>
    <source>
        <strain evidence="5 6">JCM 30725</strain>
    </source>
</reference>
<protein>
    <recommendedName>
        <fullName evidence="7">SAM-dependent methyltransferase</fullName>
    </recommendedName>
</protein>
<keyword evidence="1" id="KW-0597">Phosphoprotein</keyword>
<sequence length="222" mass="23729">MYRGESELGEGVRPPWSLGEPQPELAALIEQGKFTGDVLDAGCGEGAISLALADRGHSTVGLDASPTAIKLAQREAAKRGITNAGFAVADISDFNTYPDGSAGRFNTIVDSTLFHSMPVELREGYQQSIVRAAAPGASYYVLVFDRASTTGTPPFAVTEEELREVVAKYWVIDEIRPARIHAQIPAELAEMTEAPANMPFITRDEPGGRKSVGAWLLSAHLG</sequence>
<dbReference type="EMBL" id="BLKZ01000001">
    <property type="protein sequence ID" value="GFG88409.1"/>
    <property type="molecule type" value="Genomic_DNA"/>
</dbReference>
<keyword evidence="4" id="KW-0949">S-adenosyl-L-methionine</keyword>
<dbReference type="SUPFAM" id="SSF53335">
    <property type="entry name" value="S-adenosyl-L-methionine-dependent methyltransferases"/>
    <property type="match status" value="1"/>
</dbReference>
<evidence type="ECO:0000313" key="5">
    <source>
        <dbReference type="EMBL" id="GFG88409.1"/>
    </source>
</evidence>
<name>A0A7I9YIH4_MYCBU</name>
<organism evidence="5 6">
    <name type="scientific">Mycobacterium bourgelatii</name>
    <dbReference type="NCBI Taxonomy" id="1273442"/>
    <lineage>
        <taxon>Bacteria</taxon>
        <taxon>Bacillati</taxon>
        <taxon>Actinomycetota</taxon>
        <taxon>Actinomycetes</taxon>
        <taxon>Mycobacteriales</taxon>
        <taxon>Mycobacteriaceae</taxon>
        <taxon>Mycobacterium</taxon>
    </lineage>
</organism>
<evidence type="ECO:0000256" key="3">
    <source>
        <dbReference type="ARBA" id="ARBA00022679"/>
    </source>
</evidence>
<evidence type="ECO:0000256" key="4">
    <source>
        <dbReference type="ARBA" id="ARBA00022691"/>
    </source>
</evidence>
<keyword evidence="6" id="KW-1185">Reference proteome</keyword>
<dbReference type="Gene3D" id="3.40.50.150">
    <property type="entry name" value="Vaccinia Virus protein VP39"/>
    <property type="match status" value="1"/>
</dbReference>
<gene>
    <name evidence="5" type="ORF">MBOU_04510</name>
</gene>
<dbReference type="PANTHER" id="PTHR32183:SF6">
    <property type="entry name" value="CYSTEINE SULFINATE DESULFINASE_CYSTEINE DESULFURASE AND RELATED ENZYMES"/>
    <property type="match status" value="1"/>
</dbReference>
<dbReference type="AlphaFoldDB" id="A0A7I9YIH4"/>
<dbReference type="GO" id="GO:0008757">
    <property type="term" value="F:S-adenosylmethionine-dependent methyltransferase activity"/>
    <property type="evidence" value="ECO:0007669"/>
    <property type="project" value="InterPro"/>
</dbReference>
<dbReference type="InterPro" id="IPR008854">
    <property type="entry name" value="TPMT"/>
</dbReference>
<keyword evidence="3" id="KW-0808">Transferase</keyword>
<comment type="caution">
    <text evidence="5">The sequence shown here is derived from an EMBL/GenBank/DDBJ whole genome shotgun (WGS) entry which is preliminary data.</text>
</comment>
<dbReference type="PROSITE" id="PS51585">
    <property type="entry name" value="SAM_MT_TPMT"/>
    <property type="match status" value="1"/>
</dbReference>